<dbReference type="PANTHER" id="PTHR21212:SF8">
    <property type="entry name" value="SEIPIN FAMILY-RELATED"/>
    <property type="match status" value="1"/>
</dbReference>
<feature type="compositionally biased region" description="Polar residues" evidence="7">
    <location>
        <begin position="132"/>
        <end position="151"/>
    </location>
</feature>
<accession>A0AAU9PEZ2</accession>
<proteinExistence type="predicted"/>
<feature type="transmembrane region" description="Helical" evidence="8">
    <location>
        <begin position="477"/>
        <end position="502"/>
    </location>
</feature>
<keyword evidence="3" id="KW-0256">Endoplasmic reticulum</keyword>
<evidence type="ECO:0000313" key="10">
    <source>
        <dbReference type="Proteomes" id="UP001157418"/>
    </source>
</evidence>
<dbReference type="PANTHER" id="PTHR21212">
    <property type="entry name" value="BERNARDINELLI-SEIP CONGENITAL LIPODYSTROPHY 2 HOMOLOG BSCL2 PROTEIN"/>
    <property type="match status" value="1"/>
</dbReference>
<dbReference type="GO" id="GO:0140042">
    <property type="term" value="P:lipid droplet formation"/>
    <property type="evidence" value="ECO:0007669"/>
    <property type="project" value="UniProtKB-ARBA"/>
</dbReference>
<keyword evidence="5" id="KW-0443">Lipid metabolism</keyword>
<dbReference type="CDD" id="cd23995">
    <property type="entry name" value="Seipin_BSCL2_like"/>
    <property type="match status" value="1"/>
</dbReference>
<keyword evidence="2 8" id="KW-0812">Transmembrane</keyword>
<name>A0AAU9PEZ2_9ASTR</name>
<dbReference type="InterPro" id="IPR009617">
    <property type="entry name" value="Seipin"/>
</dbReference>
<feature type="region of interest" description="Disordered" evidence="7">
    <location>
        <begin position="43"/>
        <end position="156"/>
    </location>
</feature>
<keyword evidence="6 8" id="KW-0472">Membrane</keyword>
<evidence type="ECO:0000313" key="9">
    <source>
        <dbReference type="EMBL" id="CAH1448593.1"/>
    </source>
</evidence>
<evidence type="ECO:0000256" key="6">
    <source>
        <dbReference type="ARBA" id="ARBA00023136"/>
    </source>
</evidence>
<evidence type="ECO:0000256" key="2">
    <source>
        <dbReference type="ARBA" id="ARBA00022692"/>
    </source>
</evidence>
<dbReference type="Proteomes" id="UP001157418">
    <property type="component" value="Unassembled WGS sequence"/>
</dbReference>
<dbReference type="Pfam" id="PF06775">
    <property type="entry name" value="Seipin"/>
    <property type="match status" value="1"/>
</dbReference>
<evidence type="ECO:0000256" key="7">
    <source>
        <dbReference type="SAM" id="MobiDB-lite"/>
    </source>
</evidence>
<dbReference type="AlphaFoldDB" id="A0AAU9PEZ2"/>
<gene>
    <name evidence="9" type="ORF">LVIROSA_LOCUS34125</name>
</gene>
<protein>
    <recommendedName>
        <fullName evidence="11">Seipin</fullName>
    </recommendedName>
</protein>
<keyword evidence="10" id="KW-1185">Reference proteome</keyword>
<evidence type="ECO:0000256" key="1">
    <source>
        <dbReference type="ARBA" id="ARBA00004477"/>
    </source>
</evidence>
<organism evidence="9 10">
    <name type="scientific">Lactuca virosa</name>
    <dbReference type="NCBI Taxonomy" id="75947"/>
    <lineage>
        <taxon>Eukaryota</taxon>
        <taxon>Viridiplantae</taxon>
        <taxon>Streptophyta</taxon>
        <taxon>Embryophyta</taxon>
        <taxon>Tracheophyta</taxon>
        <taxon>Spermatophyta</taxon>
        <taxon>Magnoliopsida</taxon>
        <taxon>eudicotyledons</taxon>
        <taxon>Gunneridae</taxon>
        <taxon>Pentapetalae</taxon>
        <taxon>asterids</taxon>
        <taxon>campanulids</taxon>
        <taxon>Asterales</taxon>
        <taxon>Asteraceae</taxon>
        <taxon>Cichorioideae</taxon>
        <taxon>Cichorieae</taxon>
        <taxon>Lactucinae</taxon>
        <taxon>Lactuca</taxon>
    </lineage>
</organism>
<dbReference type="GO" id="GO:0005789">
    <property type="term" value="C:endoplasmic reticulum membrane"/>
    <property type="evidence" value="ECO:0007669"/>
    <property type="project" value="UniProtKB-SubCell"/>
</dbReference>
<keyword evidence="4 8" id="KW-1133">Transmembrane helix</keyword>
<comment type="subcellular location">
    <subcellularLocation>
        <location evidence="1">Endoplasmic reticulum membrane</location>
        <topology evidence="1">Multi-pass membrane protein</topology>
    </subcellularLocation>
</comment>
<evidence type="ECO:0000256" key="5">
    <source>
        <dbReference type="ARBA" id="ARBA00023098"/>
    </source>
</evidence>
<reference evidence="9 10" key="1">
    <citation type="submission" date="2022-01" db="EMBL/GenBank/DDBJ databases">
        <authorList>
            <person name="Xiong W."/>
            <person name="Schranz E."/>
        </authorList>
    </citation>
    <scope>NUCLEOTIDE SEQUENCE [LARGE SCALE GENOMIC DNA]</scope>
</reference>
<evidence type="ECO:0000256" key="8">
    <source>
        <dbReference type="SAM" id="Phobius"/>
    </source>
</evidence>
<evidence type="ECO:0000256" key="3">
    <source>
        <dbReference type="ARBA" id="ARBA00022824"/>
    </source>
</evidence>
<evidence type="ECO:0000256" key="4">
    <source>
        <dbReference type="ARBA" id="ARBA00022989"/>
    </source>
</evidence>
<feature type="transmembrane region" description="Helical" evidence="8">
    <location>
        <begin position="253"/>
        <end position="278"/>
    </location>
</feature>
<comment type="caution">
    <text evidence="9">The sequence shown here is derived from an EMBL/GenBank/DDBJ whole genome shotgun (WGS) entry which is preliminary data.</text>
</comment>
<dbReference type="GO" id="GO:0006629">
    <property type="term" value="P:lipid metabolic process"/>
    <property type="evidence" value="ECO:0007669"/>
    <property type="project" value="UniProtKB-KW"/>
</dbReference>
<sequence length="520" mass="58464">MEQQCSESISENNNNNMLIGNLDADFHDAIEEEIPYVNATNTFASDQSHSGSEPDHSISSNDEESTVHVLSDHTPDSPSSLSSSGLRRRRPVSQRSSEDISDSQFFRNNPDGLIDFDRHGSPLSQRKKHNRSWSANNYEKSNSTRPQSSVGDGSPLHGMAEASSAITSVGSNGRLINYESIPVNSPTNSFPILLLTLSELILKALGFQTQLFSTYLTLPIWLLQISYIFAFDPLSVAYQWIAKHKFSWNSIYQIGYVLLRLAYCFFILVCVVTSSFLLSALMMKWIVSEPEHMTEELIFDYTRDTPMAFVPIISCSNSSSPGLIEKTKIGATESQVLHFDREVQATVSLTLPESEYNRNLGIFQVRVDFLSSDGKPIATIRQPSMFPFRSEPIRLLSTFLKLAPLLAGYSSESQTLDITFQGYTEKKDVRTSCSRVVLEQRAEFARGGGIPEIYTATLKLEARHPYWKRVLWYWKSVIYMGMTSMMFTVELLFMLLCCPVVFSGQRRVADAPRNTPLSSS</sequence>
<feature type="transmembrane region" description="Helical" evidence="8">
    <location>
        <begin position="218"/>
        <end position="241"/>
    </location>
</feature>
<dbReference type="EMBL" id="CAKMRJ010005634">
    <property type="protein sequence ID" value="CAH1448593.1"/>
    <property type="molecule type" value="Genomic_DNA"/>
</dbReference>
<evidence type="ECO:0008006" key="11">
    <source>
        <dbReference type="Google" id="ProtNLM"/>
    </source>
</evidence>